<dbReference type="InterPro" id="IPR009987">
    <property type="entry name" value="IM_PilM"/>
</dbReference>
<gene>
    <name evidence="1" type="primary">pilM</name>
    <name evidence="1" type="ORF">HW542_15095</name>
</gene>
<accession>A0ABX2P9I7</accession>
<sequence>MAAFALLVFVALALIAGEMKRHEVITKGAWPLATDATGPSLSYLAYKNAVQVYVMRNPGTNGSIPTYALDLDPSTTSTINPGNQIIRTGNGTQIVTWTTSQPGLLSAILQASSGDASIGTSTGYRWTTPLSGDMGPLPLQVPVGDIVSFVTFTGVGL</sequence>
<dbReference type="Gene3D" id="3.30.450.360">
    <property type="match status" value="1"/>
</dbReference>
<evidence type="ECO:0000313" key="2">
    <source>
        <dbReference type="Proteomes" id="UP001516351"/>
    </source>
</evidence>
<keyword evidence="2" id="KW-1185">Reference proteome</keyword>
<dbReference type="Proteomes" id="UP001516351">
    <property type="component" value="Unassembled WGS sequence"/>
</dbReference>
<protein>
    <submittedName>
        <fullName evidence="1">Type IV pilus biogenesis protein PilM</fullName>
    </submittedName>
</protein>
<dbReference type="EMBL" id="JABXXV010000010">
    <property type="protein sequence ID" value="NVN48124.1"/>
    <property type="molecule type" value="Genomic_DNA"/>
</dbReference>
<comment type="caution">
    <text evidence="1">The sequence shown here is derived from an EMBL/GenBank/DDBJ whole genome shotgun (WGS) entry which is preliminary data.</text>
</comment>
<name>A0ABX2P9I7_9PROT</name>
<organism evidence="1 2">
    <name type="scientific">Asaia spathodeae</name>
    <dbReference type="NCBI Taxonomy" id="657016"/>
    <lineage>
        <taxon>Bacteria</taxon>
        <taxon>Pseudomonadati</taxon>
        <taxon>Pseudomonadota</taxon>
        <taxon>Alphaproteobacteria</taxon>
        <taxon>Acetobacterales</taxon>
        <taxon>Acetobacteraceae</taxon>
        <taxon>Asaia</taxon>
    </lineage>
</organism>
<dbReference type="Pfam" id="PF07419">
    <property type="entry name" value="PilM"/>
    <property type="match status" value="1"/>
</dbReference>
<evidence type="ECO:0000313" key="1">
    <source>
        <dbReference type="EMBL" id="NVN48124.1"/>
    </source>
</evidence>
<dbReference type="RefSeq" id="WP_373316778.1">
    <property type="nucleotide sequence ID" value="NZ_JABXXU010000010.1"/>
</dbReference>
<reference evidence="1 2" key="1">
    <citation type="submission" date="2020-06" db="EMBL/GenBank/DDBJ databases">
        <title>Synonyms of Asaia species.</title>
        <authorList>
            <person name="Sombolestani A."/>
        </authorList>
    </citation>
    <scope>NUCLEOTIDE SEQUENCE [LARGE SCALE GENOMIC DNA]</scope>
    <source>
        <strain evidence="1 2">LMG 27047</strain>
    </source>
</reference>
<proteinExistence type="predicted"/>